<feature type="transmembrane region" description="Helical" evidence="9">
    <location>
        <begin position="429"/>
        <end position="447"/>
    </location>
</feature>
<evidence type="ECO:0000256" key="6">
    <source>
        <dbReference type="ARBA" id="ARBA00022989"/>
    </source>
</evidence>
<comment type="caution">
    <text evidence="11">The sequence shown here is derived from an EMBL/GenBank/DDBJ whole genome shotgun (WGS) entry which is preliminary data.</text>
</comment>
<dbReference type="PIRSF" id="PIRSF006060">
    <property type="entry name" value="AA_transporter"/>
    <property type="match status" value="1"/>
</dbReference>
<feature type="transmembrane region" description="Helical" evidence="9">
    <location>
        <begin position="222"/>
        <end position="244"/>
    </location>
</feature>
<protein>
    <submittedName>
        <fullName evidence="11">Amino acid permease</fullName>
    </submittedName>
</protein>
<keyword evidence="4 9" id="KW-0812">Transmembrane</keyword>
<sequence>MSSSSELDGPRPNGDVQQLATSNPEHEKTALSRGLTTRHIQFIALGSAIGTGLFLGSAGAIQMAGPAVLLAYLASGAAVYMVMRALGEMSLRDPLKGGSFSRYAHEHLGSTVGFTMGWLFILEMLVVAMADVTAFATYLGRWFPAVPAWAWIVLAISLVTLLNMVHVKVFGETEFWLSTIKVLAVIAMIVAGIFILIFHLGSPTGAPTGVQNLWDHGGFAPNGIMGVLFSLTIVVFAFGGVETLGLASAEAKDPGKAVPRAIKTIPVRILLFYIGAVGVMLCLAPWSDITSETSPFVQIFDLVGLPAAADVLNFIVVTAAFSGLNGVTFSIGRMLHGLAELGDAPRRLAHTSGRGTPVAAILMVAVALGVVLVLGLIIPEGVFMMVASIASFATVFVWLLILASHIAMKRRIARGEIEQGPFPVPMWPFASWAAVLFIVGVIVLLGIDEPSRPALIVGAVTTALLVVIERLVRHRRASHQG</sequence>
<evidence type="ECO:0000256" key="4">
    <source>
        <dbReference type="ARBA" id="ARBA00022692"/>
    </source>
</evidence>
<dbReference type="Pfam" id="PF00324">
    <property type="entry name" value="AA_permease"/>
    <property type="match status" value="1"/>
</dbReference>
<accession>A0ABT2HW93</accession>
<organism evidence="11 12">
    <name type="scientific">Pseudoclavibacter albus</name>
    <dbReference type="NCBI Taxonomy" id="272241"/>
    <lineage>
        <taxon>Bacteria</taxon>
        <taxon>Bacillati</taxon>
        <taxon>Actinomycetota</taxon>
        <taxon>Actinomycetes</taxon>
        <taxon>Micrococcales</taxon>
        <taxon>Microbacteriaceae</taxon>
        <taxon>Pseudoclavibacter</taxon>
    </lineage>
</organism>
<dbReference type="EMBL" id="JALXSQ010000012">
    <property type="protein sequence ID" value="MCT2042587.1"/>
    <property type="molecule type" value="Genomic_DNA"/>
</dbReference>
<feature type="transmembrane region" description="Helical" evidence="9">
    <location>
        <begin position="182"/>
        <end position="202"/>
    </location>
</feature>
<dbReference type="PROSITE" id="PS00218">
    <property type="entry name" value="AMINO_ACID_PERMEASE_1"/>
    <property type="match status" value="1"/>
</dbReference>
<evidence type="ECO:0000259" key="10">
    <source>
        <dbReference type="Pfam" id="PF00324"/>
    </source>
</evidence>
<keyword evidence="12" id="KW-1185">Reference proteome</keyword>
<feature type="transmembrane region" description="Helical" evidence="9">
    <location>
        <begin position="108"/>
        <end position="128"/>
    </location>
</feature>
<feature type="transmembrane region" description="Helical" evidence="9">
    <location>
        <begin position="453"/>
        <end position="472"/>
    </location>
</feature>
<feature type="transmembrane region" description="Helical" evidence="9">
    <location>
        <begin position="42"/>
        <end position="61"/>
    </location>
</feature>
<evidence type="ECO:0000256" key="8">
    <source>
        <dbReference type="SAM" id="MobiDB-lite"/>
    </source>
</evidence>
<feature type="transmembrane region" description="Helical" evidence="9">
    <location>
        <begin position="311"/>
        <end position="335"/>
    </location>
</feature>
<feature type="transmembrane region" description="Helical" evidence="9">
    <location>
        <begin position="67"/>
        <end position="87"/>
    </location>
</feature>
<proteinExistence type="predicted"/>
<dbReference type="InterPro" id="IPR004840">
    <property type="entry name" value="Amino_acid_permease_CS"/>
</dbReference>
<keyword evidence="6 9" id="KW-1133">Transmembrane helix</keyword>
<evidence type="ECO:0000256" key="3">
    <source>
        <dbReference type="ARBA" id="ARBA00022475"/>
    </source>
</evidence>
<feature type="region of interest" description="Disordered" evidence="8">
    <location>
        <begin position="1"/>
        <end position="31"/>
    </location>
</feature>
<dbReference type="InterPro" id="IPR004841">
    <property type="entry name" value="AA-permease/SLC12A_dom"/>
</dbReference>
<evidence type="ECO:0000313" key="11">
    <source>
        <dbReference type="EMBL" id="MCT2042587.1"/>
    </source>
</evidence>
<keyword evidence="5" id="KW-0029">Amino-acid transport</keyword>
<dbReference type="PANTHER" id="PTHR43495">
    <property type="entry name" value="GABA PERMEASE"/>
    <property type="match status" value="1"/>
</dbReference>
<evidence type="ECO:0000256" key="2">
    <source>
        <dbReference type="ARBA" id="ARBA00022448"/>
    </source>
</evidence>
<evidence type="ECO:0000256" key="1">
    <source>
        <dbReference type="ARBA" id="ARBA00004651"/>
    </source>
</evidence>
<name>A0ABT2HW93_9MICO</name>
<feature type="transmembrane region" description="Helical" evidence="9">
    <location>
        <begin position="148"/>
        <end position="170"/>
    </location>
</feature>
<feature type="transmembrane region" description="Helical" evidence="9">
    <location>
        <begin position="384"/>
        <end position="408"/>
    </location>
</feature>
<gene>
    <name evidence="11" type="ORF">M3D15_04460</name>
</gene>
<evidence type="ECO:0000256" key="7">
    <source>
        <dbReference type="ARBA" id="ARBA00023136"/>
    </source>
</evidence>
<dbReference type="Proteomes" id="UP001525379">
    <property type="component" value="Unassembled WGS sequence"/>
</dbReference>
<keyword evidence="3" id="KW-1003">Cell membrane</keyword>
<reference evidence="11 12" key="1">
    <citation type="submission" date="2022-04" db="EMBL/GenBank/DDBJ databases">
        <title>Human microbiome associated bacterial genomes.</title>
        <authorList>
            <person name="Sandstrom S."/>
            <person name="Salamzade R."/>
            <person name="Kalan L.R."/>
        </authorList>
    </citation>
    <scope>NUCLEOTIDE SEQUENCE [LARGE SCALE GENOMIC DNA]</scope>
    <source>
        <strain evidence="12">p3-SID1799</strain>
    </source>
</reference>
<feature type="transmembrane region" description="Helical" evidence="9">
    <location>
        <begin position="356"/>
        <end position="378"/>
    </location>
</feature>
<dbReference type="Gene3D" id="1.20.1740.10">
    <property type="entry name" value="Amino acid/polyamine transporter I"/>
    <property type="match status" value="1"/>
</dbReference>
<feature type="transmembrane region" description="Helical" evidence="9">
    <location>
        <begin position="265"/>
        <end position="286"/>
    </location>
</feature>
<keyword evidence="7 9" id="KW-0472">Membrane</keyword>
<comment type="subcellular location">
    <subcellularLocation>
        <location evidence="1">Cell membrane</location>
        <topology evidence="1">Multi-pass membrane protein</topology>
    </subcellularLocation>
</comment>
<feature type="domain" description="Amino acid permease/ SLC12A" evidence="10">
    <location>
        <begin position="39"/>
        <end position="452"/>
    </location>
</feature>
<keyword evidence="2" id="KW-0813">Transport</keyword>
<dbReference type="RefSeq" id="WP_260104053.1">
    <property type="nucleotide sequence ID" value="NZ_JALXSQ010000012.1"/>
</dbReference>
<evidence type="ECO:0000256" key="5">
    <source>
        <dbReference type="ARBA" id="ARBA00022970"/>
    </source>
</evidence>
<evidence type="ECO:0000256" key="9">
    <source>
        <dbReference type="SAM" id="Phobius"/>
    </source>
</evidence>
<evidence type="ECO:0000313" key="12">
    <source>
        <dbReference type="Proteomes" id="UP001525379"/>
    </source>
</evidence>
<dbReference type="PANTHER" id="PTHR43495:SF2">
    <property type="entry name" value="D-SERINE_D-ALANINE_GLYCINE TRANSPORTER"/>
    <property type="match status" value="1"/>
</dbReference>